<evidence type="ECO:0000313" key="2">
    <source>
        <dbReference type="Proteomes" id="UP000662185"/>
    </source>
</evidence>
<sequence>MSPVTCSQTNNKNKRLPTTFAWTSRGKTAIVRWEKNFGKYSPQERCQSVAPRFQEAYDNGTLQMITNGKINGQPD</sequence>
<dbReference type="EMBL" id="JACJQU010000014">
    <property type="protein sequence ID" value="MBD2295619.1"/>
    <property type="molecule type" value="Genomic_DNA"/>
</dbReference>
<gene>
    <name evidence="1" type="ORF">H6G06_19605</name>
</gene>
<proteinExistence type="predicted"/>
<evidence type="ECO:0000313" key="1">
    <source>
        <dbReference type="EMBL" id="MBD2295619.1"/>
    </source>
</evidence>
<dbReference type="AlphaFoldDB" id="A0A926WKV8"/>
<keyword evidence="2" id="KW-1185">Reference proteome</keyword>
<accession>A0A926WKV8</accession>
<name>A0A926WKV8_9NOST</name>
<dbReference type="InterPro" id="IPR025478">
    <property type="entry name" value="COP23"/>
</dbReference>
<comment type="caution">
    <text evidence="1">The sequence shown here is derived from an EMBL/GenBank/DDBJ whole genome shotgun (WGS) entry which is preliminary data.</text>
</comment>
<dbReference type="Pfam" id="PF14218">
    <property type="entry name" value="COP23"/>
    <property type="match status" value="1"/>
</dbReference>
<organism evidence="1 2">
    <name type="scientific">Anabaena sphaerica FACHB-251</name>
    <dbReference type="NCBI Taxonomy" id="2692883"/>
    <lineage>
        <taxon>Bacteria</taxon>
        <taxon>Bacillati</taxon>
        <taxon>Cyanobacteriota</taxon>
        <taxon>Cyanophyceae</taxon>
        <taxon>Nostocales</taxon>
        <taxon>Nostocaceae</taxon>
        <taxon>Anabaena</taxon>
    </lineage>
</organism>
<protein>
    <submittedName>
        <fullName evidence="1">Uncharacterized protein</fullName>
    </submittedName>
</protein>
<reference evidence="2" key="1">
    <citation type="journal article" date="2020" name="ISME J.">
        <title>Comparative genomics reveals insights into cyanobacterial evolution and habitat adaptation.</title>
        <authorList>
            <person name="Chen M.Y."/>
            <person name="Teng W.K."/>
            <person name="Zhao L."/>
            <person name="Hu C.X."/>
            <person name="Zhou Y.K."/>
            <person name="Han B.P."/>
            <person name="Song L.R."/>
            <person name="Shu W.S."/>
        </authorList>
    </citation>
    <scope>NUCLEOTIDE SEQUENCE [LARGE SCALE GENOMIC DNA]</scope>
    <source>
        <strain evidence="2">FACHB-251</strain>
    </source>
</reference>
<dbReference type="Proteomes" id="UP000662185">
    <property type="component" value="Unassembled WGS sequence"/>
</dbReference>
<dbReference type="RefSeq" id="WP_190563300.1">
    <property type="nucleotide sequence ID" value="NZ_JACJQU010000014.1"/>
</dbReference>